<protein>
    <recommendedName>
        <fullName evidence="9">Sec-independent protein translocase protein TatA</fullName>
    </recommendedName>
</protein>
<gene>
    <name evidence="9" type="primary">tatA</name>
    <name evidence="11" type="ORF">C4B68_21425</name>
</gene>
<sequence length="92" mass="9848">MFGKLGAPEILLILVVIVLLFGAKRLPDMARSLGQSMRILKSETKAMRDRDDETTAQGPSPAQADSAGQIAPARGPQETTATAHFQDAFAPR</sequence>
<feature type="compositionally biased region" description="Basic and acidic residues" evidence="10">
    <location>
        <begin position="41"/>
        <end position="53"/>
    </location>
</feature>
<keyword evidence="8 9" id="KW-0472">Membrane</keyword>
<keyword evidence="3 9" id="KW-1003">Cell membrane</keyword>
<dbReference type="NCBIfam" id="NF001854">
    <property type="entry name" value="PRK00575.1"/>
    <property type="match status" value="1"/>
</dbReference>
<evidence type="ECO:0000256" key="7">
    <source>
        <dbReference type="ARBA" id="ARBA00023010"/>
    </source>
</evidence>
<comment type="subcellular location">
    <subcellularLocation>
        <location evidence="1 9">Cell membrane</location>
        <topology evidence="1 9">Single-pass membrane protein</topology>
    </subcellularLocation>
</comment>
<dbReference type="EMBL" id="CP026652">
    <property type="protein sequence ID" value="AVH57901.1"/>
    <property type="molecule type" value="Genomic_DNA"/>
</dbReference>
<evidence type="ECO:0000256" key="5">
    <source>
        <dbReference type="ARBA" id="ARBA00022927"/>
    </source>
</evidence>
<dbReference type="InterPro" id="IPR003369">
    <property type="entry name" value="TatA/B/E"/>
</dbReference>
<comment type="similarity">
    <text evidence="9">Belongs to the TatA/E family.</text>
</comment>
<evidence type="ECO:0000313" key="11">
    <source>
        <dbReference type="EMBL" id="AVH57901.1"/>
    </source>
</evidence>
<dbReference type="PANTHER" id="PTHR42982">
    <property type="entry name" value="SEC-INDEPENDENT PROTEIN TRANSLOCASE PROTEIN TATA"/>
    <property type="match status" value="1"/>
</dbReference>
<evidence type="ECO:0000256" key="1">
    <source>
        <dbReference type="ARBA" id="ARBA00004162"/>
    </source>
</evidence>
<evidence type="ECO:0000256" key="9">
    <source>
        <dbReference type="HAMAP-Rule" id="MF_00236"/>
    </source>
</evidence>
<evidence type="ECO:0000256" key="10">
    <source>
        <dbReference type="SAM" id="MobiDB-lite"/>
    </source>
</evidence>
<evidence type="ECO:0000256" key="2">
    <source>
        <dbReference type="ARBA" id="ARBA00022448"/>
    </source>
</evidence>
<accession>A0ABM6STV4</accession>
<comment type="subunit">
    <text evidence="9">The Tat system comprises two distinct complexes: a TatABC complex, containing multiple copies of TatA, TatB and TatC subunits, and a separate TatA complex, containing only TatA subunits. Substrates initially bind to the TatABC complex, which probably triggers association of the separate TatA complex to form the active translocon.</text>
</comment>
<evidence type="ECO:0000256" key="3">
    <source>
        <dbReference type="ARBA" id="ARBA00022475"/>
    </source>
</evidence>
<dbReference type="Proteomes" id="UP000238413">
    <property type="component" value="Chromosome"/>
</dbReference>
<keyword evidence="5 9" id="KW-0653">Protein transport</keyword>
<keyword evidence="7 9" id="KW-0811">Translocation</keyword>
<keyword evidence="12" id="KW-1185">Reference proteome</keyword>
<keyword evidence="6 9" id="KW-1133">Transmembrane helix</keyword>
<dbReference type="Pfam" id="PF02416">
    <property type="entry name" value="TatA_B_E"/>
    <property type="match status" value="1"/>
</dbReference>
<dbReference type="InterPro" id="IPR006312">
    <property type="entry name" value="TatA/E"/>
</dbReference>
<proteinExistence type="inferred from homology"/>
<name>A0ABM6STV4_9ACTN</name>
<dbReference type="NCBIfam" id="TIGR01411">
    <property type="entry name" value="tatAE"/>
    <property type="match status" value="1"/>
</dbReference>
<reference evidence="11 12" key="1">
    <citation type="submission" date="2018-02" db="EMBL/GenBank/DDBJ databases">
        <title>Complete genome sequence of Streptomyces dengpaensis, the producer of angucyclines.</title>
        <authorList>
            <person name="Yumei L."/>
        </authorList>
    </citation>
    <scope>NUCLEOTIDE SEQUENCE [LARGE SCALE GENOMIC DNA]</scope>
    <source>
        <strain evidence="11 12">XZHG99</strain>
    </source>
</reference>
<dbReference type="RefSeq" id="WP_099506043.1">
    <property type="nucleotide sequence ID" value="NZ_CP026652.1"/>
</dbReference>
<dbReference type="Gene3D" id="1.20.5.3310">
    <property type="match status" value="1"/>
</dbReference>
<dbReference type="HAMAP" id="MF_00236">
    <property type="entry name" value="TatA_E"/>
    <property type="match status" value="1"/>
</dbReference>
<keyword evidence="4 9" id="KW-0812">Transmembrane</keyword>
<comment type="function">
    <text evidence="9">Part of the twin-arginine translocation (Tat) system that transports large folded proteins containing a characteristic twin-arginine motif in their signal peptide across membranes. TatA could form the protein-conducting channel of the Tat system.</text>
</comment>
<organism evidence="11 12">
    <name type="scientific">Streptomyces dengpaensis</name>
    <dbReference type="NCBI Taxonomy" id="2049881"/>
    <lineage>
        <taxon>Bacteria</taxon>
        <taxon>Bacillati</taxon>
        <taxon>Actinomycetota</taxon>
        <taxon>Actinomycetes</taxon>
        <taxon>Kitasatosporales</taxon>
        <taxon>Streptomycetaceae</taxon>
        <taxon>Streptomyces</taxon>
    </lineage>
</organism>
<evidence type="ECO:0000256" key="4">
    <source>
        <dbReference type="ARBA" id="ARBA00022692"/>
    </source>
</evidence>
<keyword evidence="2 9" id="KW-0813">Transport</keyword>
<evidence type="ECO:0000256" key="8">
    <source>
        <dbReference type="ARBA" id="ARBA00023136"/>
    </source>
</evidence>
<feature type="region of interest" description="Disordered" evidence="10">
    <location>
        <begin position="41"/>
        <end position="92"/>
    </location>
</feature>
<evidence type="ECO:0000256" key="6">
    <source>
        <dbReference type="ARBA" id="ARBA00022989"/>
    </source>
</evidence>
<evidence type="ECO:0000313" key="12">
    <source>
        <dbReference type="Proteomes" id="UP000238413"/>
    </source>
</evidence>
<dbReference type="PANTHER" id="PTHR42982:SF8">
    <property type="entry name" value="SEC-INDEPENDENT PROTEIN TRANSLOCASE PROTEIN TATA"/>
    <property type="match status" value="1"/>
</dbReference>